<accession>A0A261G2H9</accession>
<dbReference type="RefSeq" id="WP_094729362.1">
    <property type="nucleotide sequence ID" value="NZ_MWWY01000014.1"/>
</dbReference>
<comment type="caution">
    <text evidence="4">The sequence shown here is derived from an EMBL/GenBank/DDBJ whole genome shotgun (WGS) entry which is preliminary data.</text>
</comment>
<name>A0A261G2H9_9BIFI</name>
<keyword evidence="2" id="KW-0812">Transmembrane</keyword>
<evidence type="ECO:0000313" key="5">
    <source>
        <dbReference type="Proteomes" id="UP000216074"/>
    </source>
</evidence>
<feature type="domain" description="Ig-like" evidence="3">
    <location>
        <begin position="241"/>
        <end position="290"/>
    </location>
</feature>
<dbReference type="GO" id="GO:0005975">
    <property type="term" value="P:carbohydrate metabolic process"/>
    <property type="evidence" value="ECO:0007669"/>
    <property type="project" value="UniProtKB-ARBA"/>
</dbReference>
<reference evidence="4 5" key="1">
    <citation type="journal article" date="2017" name="BMC Genomics">
        <title>Comparative genomic and phylogenomic analyses of the Bifidobacteriaceae family.</title>
        <authorList>
            <person name="Lugli G.A."/>
            <person name="Milani C."/>
            <person name="Turroni F."/>
            <person name="Duranti S."/>
            <person name="Mancabelli L."/>
            <person name="Mangifesta M."/>
            <person name="Ferrario C."/>
            <person name="Modesto M."/>
            <person name="Mattarelli P."/>
            <person name="Jiri K."/>
            <person name="van Sinderen D."/>
            <person name="Ventura M."/>
        </authorList>
    </citation>
    <scope>NUCLEOTIDE SEQUENCE [LARGE SCALE GENOMIC DNA]</scope>
    <source>
        <strain evidence="4 5">DSM 100202</strain>
    </source>
</reference>
<dbReference type="InterPro" id="IPR013783">
    <property type="entry name" value="Ig-like_fold"/>
</dbReference>
<evidence type="ECO:0000313" key="4">
    <source>
        <dbReference type="EMBL" id="OZG65196.1"/>
    </source>
</evidence>
<proteinExistence type="predicted"/>
<keyword evidence="2" id="KW-1133">Transmembrane helix</keyword>
<dbReference type="OrthoDB" id="3233349at2"/>
<evidence type="ECO:0000259" key="3">
    <source>
        <dbReference type="PROSITE" id="PS50835"/>
    </source>
</evidence>
<organism evidence="4 5">
    <name type="scientific">Bifidobacterium hapali</name>
    <dbReference type="NCBI Taxonomy" id="1630172"/>
    <lineage>
        <taxon>Bacteria</taxon>
        <taxon>Bacillati</taxon>
        <taxon>Actinomycetota</taxon>
        <taxon>Actinomycetes</taxon>
        <taxon>Bifidobacteriales</taxon>
        <taxon>Bifidobacteriaceae</taxon>
        <taxon>Bifidobacterium</taxon>
    </lineage>
</organism>
<dbReference type="PROSITE" id="PS50835">
    <property type="entry name" value="IG_LIKE"/>
    <property type="match status" value="1"/>
</dbReference>
<feature type="transmembrane region" description="Helical" evidence="2">
    <location>
        <begin position="263"/>
        <end position="282"/>
    </location>
</feature>
<dbReference type="InterPro" id="IPR007110">
    <property type="entry name" value="Ig-like_dom"/>
</dbReference>
<dbReference type="EMBL" id="MWWY01000014">
    <property type="protein sequence ID" value="OZG65196.1"/>
    <property type="molecule type" value="Genomic_DNA"/>
</dbReference>
<dbReference type="Gene3D" id="2.60.40.10">
    <property type="entry name" value="Immunoglobulins"/>
    <property type="match status" value="1"/>
</dbReference>
<dbReference type="AlphaFoldDB" id="A0A261G2H9"/>
<sequence>MADMREDMRHGMRAHTHADMRADTRQDDRDHGHSAAHMGILSSALLSVPRRRSFMVIVLCAVMCVAVCVMSLAVPQAFAADADQPIGSLTIDAVWDRDADDKRALAGDSYAIVRVASATLDPDGKPSAFHTLPDFARFIDDWDGLTSSALNAAAKRMDALAADRGLYVERGVTDARGRVQFADLAAGVYLVSRVAVADANTRYTCDPFLVSVPDTEDAVSFGTFDVTVEPKFADAGVPDEPGVTPGPGVKPGPGSTANTGADVVPAIVLAMMCAAVGIAGVVTSRWRRDE</sequence>
<keyword evidence="5" id="KW-1185">Reference proteome</keyword>
<feature type="transmembrane region" description="Helical" evidence="2">
    <location>
        <begin position="54"/>
        <end position="74"/>
    </location>
</feature>
<feature type="region of interest" description="Disordered" evidence="1">
    <location>
        <begin position="1"/>
        <end position="33"/>
    </location>
</feature>
<keyword evidence="2" id="KW-0472">Membrane</keyword>
<feature type="region of interest" description="Disordered" evidence="1">
    <location>
        <begin position="235"/>
        <end position="257"/>
    </location>
</feature>
<evidence type="ECO:0000256" key="1">
    <source>
        <dbReference type="SAM" id="MobiDB-lite"/>
    </source>
</evidence>
<gene>
    <name evidence="4" type="ORF">BHAP_0700</name>
</gene>
<protein>
    <submittedName>
        <fullName evidence="4">Surface-anchored protein</fullName>
    </submittedName>
</protein>
<dbReference type="Proteomes" id="UP000216074">
    <property type="component" value="Unassembled WGS sequence"/>
</dbReference>
<evidence type="ECO:0000256" key="2">
    <source>
        <dbReference type="SAM" id="Phobius"/>
    </source>
</evidence>